<accession>A0ABS5E911</accession>
<sequence>MGVSGRCYGQSDVCLAEGWEQFGDGLSVLVKGSGAEVIHSSPLQRCRLLAEYVAHKTGLPLEDDHRLRELNFGAWEGTKWDDVSRIQLDQWATNPLGFAPPGGESGQELIERVQAYWQDVQHSAQGVCIITHGGPLRVLTALTRGEMPNLIVPSMPQGSVRVVRASQN</sequence>
<dbReference type="PIRSF" id="PIRSF000709">
    <property type="entry name" value="6PFK_2-Ptase"/>
    <property type="match status" value="1"/>
</dbReference>
<dbReference type="Proteomes" id="UP000677812">
    <property type="component" value="Unassembled WGS sequence"/>
</dbReference>
<dbReference type="CDD" id="cd07067">
    <property type="entry name" value="HP_PGM_like"/>
    <property type="match status" value="1"/>
</dbReference>
<comment type="caution">
    <text evidence="1">The sequence shown here is derived from an EMBL/GenBank/DDBJ whole genome shotgun (WGS) entry which is preliminary data.</text>
</comment>
<name>A0ABS5E911_9PROT</name>
<dbReference type="SUPFAM" id="SSF53254">
    <property type="entry name" value="Phosphoglycerate mutase-like"/>
    <property type="match status" value="1"/>
</dbReference>
<reference evidence="1 2" key="1">
    <citation type="submission" date="2021-04" db="EMBL/GenBank/DDBJ databases">
        <title>The complete genome sequence of Neokomagataea sp. TBRC 2177.</title>
        <authorList>
            <person name="Charoenyingcharoen P."/>
            <person name="Yukphan P."/>
        </authorList>
    </citation>
    <scope>NUCLEOTIDE SEQUENCE [LARGE SCALE GENOMIC DNA]</scope>
    <source>
        <strain evidence="1 2">TBRC 2177</strain>
    </source>
</reference>
<evidence type="ECO:0000313" key="1">
    <source>
        <dbReference type="EMBL" id="MBR0560399.1"/>
    </source>
</evidence>
<dbReference type="InterPro" id="IPR050275">
    <property type="entry name" value="PGM_Phosphatase"/>
</dbReference>
<dbReference type="Pfam" id="PF00300">
    <property type="entry name" value="His_Phos_1"/>
    <property type="match status" value="1"/>
</dbReference>
<dbReference type="Gene3D" id="3.40.50.1240">
    <property type="entry name" value="Phosphoglycerate mutase-like"/>
    <property type="match status" value="1"/>
</dbReference>
<protein>
    <submittedName>
        <fullName evidence="1">Histidine phosphatase family protein</fullName>
    </submittedName>
</protein>
<evidence type="ECO:0000313" key="2">
    <source>
        <dbReference type="Proteomes" id="UP000677812"/>
    </source>
</evidence>
<proteinExistence type="predicted"/>
<dbReference type="InterPro" id="IPR013078">
    <property type="entry name" value="His_Pase_superF_clade-1"/>
</dbReference>
<gene>
    <name evidence="1" type="ORF">KB213_10085</name>
</gene>
<dbReference type="PANTHER" id="PTHR48100:SF1">
    <property type="entry name" value="HISTIDINE PHOSPHATASE FAMILY PROTEIN-RELATED"/>
    <property type="match status" value="1"/>
</dbReference>
<dbReference type="EMBL" id="JAGRQH010000008">
    <property type="protein sequence ID" value="MBR0560399.1"/>
    <property type="molecule type" value="Genomic_DNA"/>
</dbReference>
<dbReference type="InterPro" id="IPR029033">
    <property type="entry name" value="His_PPase_superfam"/>
</dbReference>
<keyword evidence="2" id="KW-1185">Reference proteome</keyword>
<dbReference type="PANTHER" id="PTHR48100">
    <property type="entry name" value="BROAD-SPECIFICITY PHOSPHATASE YOR283W-RELATED"/>
    <property type="match status" value="1"/>
</dbReference>
<organism evidence="1 2">
    <name type="scientific">Neokomagataea anthophila</name>
    <dbReference type="NCBI Taxonomy" id="2826925"/>
    <lineage>
        <taxon>Bacteria</taxon>
        <taxon>Pseudomonadati</taxon>
        <taxon>Pseudomonadota</taxon>
        <taxon>Alphaproteobacteria</taxon>
        <taxon>Acetobacterales</taxon>
        <taxon>Acetobacteraceae</taxon>
        <taxon>Neokomagataea</taxon>
    </lineage>
</organism>